<dbReference type="HAMAP" id="MF_00376">
    <property type="entry name" value="Dephospho_CoA_kinase"/>
    <property type="match status" value="1"/>
</dbReference>
<comment type="pathway">
    <text evidence="5">Cofactor biosynthesis; coenzyme A biosynthesis; CoA from (R)-pantothenate: step 5/5.</text>
</comment>
<name>A0ABT0C2M6_9BACT</name>
<comment type="catalytic activity">
    <reaction evidence="5">
        <text>3'-dephospho-CoA + ATP = ADP + CoA + H(+)</text>
        <dbReference type="Rhea" id="RHEA:18245"/>
        <dbReference type="ChEBI" id="CHEBI:15378"/>
        <dbReference type="ChEBI" id="CHEBI:30616"/>
        <dbReference type="ChEBI" id="CHEBI:57287"/>
        <dbReference type="ChEBI" id="CHEBI:57328"/>
        <dbReference type="ChEBI" id="CHEBI:456216"/>
        <dbReference type="EC" id="2.7.1.24"/>
    </reaction>
</comment>
<comment type="caution">
    <text evidence="7">The sequence shown here is derived from an EMBL/GenBank/DDBJ whole genome shotgun (WGS) entry which is preliminary data.</text>
</comment>
<dbReference type="EMBL" id="JAKZMM010000029">
    <property type="protein sequence ID" value="MCJ2381264.1"/>
    <property type="molecule type" value="Genomic_DNA"/>
</dbReference>
<reference evidence="7 8" key="1">
    <citation type="submission" date="2022-03" db="EMBL/GenBank/DDBJ databases">
        <title>Parabacteroides sp. nov. isolated from swine feces.</title>
        <authorList>
            <person name="Bak J.E."/>
        </authorList>
    </citation>
    <scope>NUCLEOTIDE SEQUENCE [LARGE SCALE GENOMIC DNA]</scope>
    <source>
        <strain evidence="7 8">AGMB00274</strain>
    </source>
</reference>
<evidence type="ECO:0000256" key="6">
    <source>
        <dbReference type="NCBIfam" id="TIGR00152"/>
    </source>
</evidence>
<dbReference type="RefSeq" id="WP_243325559.1">
    <property type="nucleotide sequence ID" value="NZ_JAKZMM010000029.1"/>
</dbReference>
<comment type="function">
    <text evidence="5">Catalyzes the phosphorylation of the 3'-hydroxyl group of dephosphocoenzyme A to form coenzyme A.</text>
</comment>
<dbReference type="GO" id="GO:0004140">
    <property type="term" value="F:dephospho-CoA kinase activity"/>
    <property type="evidence" value="ECO:0007669"/>
    <property type="project" value="UniProtKB-EC"/>
</dbReference>
<keyword evidence="5" id="KW-0963">Cytoplasm</keyword>
<comment type="subcellular location">
    <subcellularLocation>
        <location evidence="5">Cytoplasm</location>
    </subcellularLocation>
</comment>
<dbReference type="CDD" id="cd02022">
    <property type="entry name" value="DPCK"/>
    <property type="match status" value="1"/>
</dbReference>
<dbReference type="PANTHER" id="PTHR10695">
    <property type="entry name" value="DEPHOSPHO-COA KINASE-RELATED"/>
    <property type="match status" value="1"/>
</dbReference>
<dbReference type="PANTHER" id="PTHR10695:SF46">
    <property type="entry name" value="BIFUNCTIONAL COENZYME A SYNTHASE-RELATED"/>
    <property type="match status" value="1"/>
</dbReference>
<feature type="binding site" evidence="5">
    <location>
        <begin position="11"/>
        <end position="16"/>
    </location>
    <ligand>
        <name>ATP</name>
        <dbReference type="ChEBI" id="CHEBI:30616"/>
    </ligand>
</feature>
<evidence type="ECO:0000313" key="7">
    <source>
        <dbReference type="EMBL" id="MCJ2381264.1"/>
    </source>
</evidence>
<dbReference type="InterPro" id="IPR001977">
    <property type="entry name" value="Depp_CoAkinase"/>
</dbReference>
<evidence type="ECO:0000256" key="1">
    <source>
        <dbReference type="ARBA" id="ARBA00009018"/>
    </source>
</evidence>
<sequence length="195" mass="22059">MIKIGITGGIGSGKSVVAQLLSVHRIPVYIADDESKKLTNTSPVIRERLIHLFGPDIYTPEGLNKPALAKAIFGNKDLLLQVNQIIHPEVNKHFLTWSEHQQQHGCAIESAILFESGFNQIVDVSLMVYAPLEIRIQRALQRDHSTEEALRKRIESQVSDEDKKLWADYIITNDGKQPLLPQVEKFLSQIFDNIR</sequence>
<evidence type="ECO:0000256" key="3">
    <source>
        <dbReference type="ARBA" id="ARBA00022840"/>
    </source>
</evidence>
<dbReference type="Pfam" id="PF01121">
    <property type="entry name" value="CoaE"/>
    <property type="match status" value="1"/>
</dbReference>
<evidence type="ECO:0000256" key="5">
    <source>
        <dbReference type="HAMAP-Rule" id="MF_00376"/>
    </source>
</evidence>
<keyword evidence="5 7" id="KW-0808">Transferase</keyword>
<keyword evidence="5 7" id="KW-0418">Kinase</keyword>
<accession>A0ABT0C2M6</accession>
<keyword evidence="3 5" id="KW-0067">ATP-binding</keyword>
<proteinExistence type="inferred from homology"/>
<evidence type="ECO:0000313" key="8">
    <source>
        <dbReference type="Proteomes" id="UP001165444"/>
    </source>
</evidence>
<comment type="similarity">
    <text evidence="1 5">Belongs to the CoaE family.</text>
</comment>
<keyword evidence="4 5" id="KW-0173">Coenzyme A biosynthesis</keyword>
<dbReference type="SUPFAM" id="SSF52540">
    <property type="entry name" value="P-loop containing nucleoside triphosphate hydrolases"/>
    <property type="match status" value="1"/>
</dbReference>
<evidence type="ECO:0000256" key="2">
    <source>
        <dbReference type="ARBA" id="ARBA00022741"/>
    </source>
</evidence>
<dbReference type="EC" id="2.7.1.24" evidence="5 6"/>
<keyword evidence="8" id="KW-1185">Reference proteome</keyword>
<protein>
    <recommendedName>
        <fullName evidence="5 6">Dephospho-CoA kinase</fullName>
        <ecNumber evidence="5 6">2.7.1.24</ecNumber>
    </recommendedName>
    <alternativeName>
        <fullName evidence="5">Dephosphocoenzyme A kinase</fullName>
    </alternativeName>
</protein>
<dbReference type="Proteomes" id="UP001165444">
    <property type="component" value="Unassembled WGS sequence"/>
</dbReference>
<dbReference type="Gene3D" id="3.40.50.300">
    <property type="entry name" value="P-loop containing nucleotide triphosphate hydrolases"/>
    <property type="match status" value="1"/>
</dbReference>
<dbReference type="PROSITE" id="PS51219">
    <property type="entry name" value="DPCK"/>
    <property type="match status" value="1"/>
</dbReference>
<evidence type="ECO:0000256" key="4">
    <source>
        <dbReference type="ARBA" id="ARBA00022993"/>
    </source>
</evidence>
<organism evidence="7 8">
    <name type="scientific">Parabacteroides faecalis</name>
    <dbReference type="NCBI Taxonomy" id="2924040"/>
    <lineage>
        <taxon>Bacteria</taxon>
        <taxon>Pseudomonadati</taxon>
        <taxon>Bacteroidota</taxon>
        <taxon>Bacteroidia</taxon>
        <taxon>Bacteroidales</taxon>
        <taxon>Tannerellaceae</taxon>
        <taxon>Parabacteroides</taxon>
    </lineage>
</organism>
<keyword evidence="2 5" id="KW-0547">Nucleotide-binding</keyword>
<gene>
    <name evidence="5 7" type="primary">coaE</name>
    <name evidence="7" type="ORF">MUN53_11695</name>
</gene>
<dbReference type="NCBIfam" id="TIGR00152">
    <property type="entry name" value="dephospho-CoA kinase"/>
    <property type="match status" value="1"/>
</dbReference>
<dbReference type="InterPro" id="IPR027417">
    <property type="entry name" value="P-loop_NTPase"/>
</dbReference>